<reference evidence="5" key="2">
    <citation type="submission" date="2012-11" db="EMBL/GenBank/DDBJ databases">
        <authorList>
            <person name="Kuo A."/>
            <person name="Curtis B.A."/>
            <person name="Tanifuji G."/>
            <person name="Burki F."/>
            <person name="Gruber A."/>
            <person name="Irimia M."/>
            <person name="Maruyama S."/>
            <person name="Arias M.C."/>
            <person name="Ball S.G."/>
            <person name="Gile G.H."/>
            <person name="Hirakawa Y."/>
            <person name="Hopkins J.F."/>
            <person name="Rensing S.A."/>
            <person name="Schmutz J."/>
            <person name="Symeonidi A."/>
            <person name="Elias M."/>
            <person name="Eveleigh R.J."/>
            <person name="Herman E.K."/>
            <person name="Klute M.J."/>
            <person name="Nakayama T."/>
            <person name="Obornik M."/>
            <person name="Reyes-Prieto A."/>
            <person name="Armbrust E.V."/>
            <person name="Aves S.J."/>
            <person name="Beiko R.G."/>
            <person name="Coutinho P."/>
            <person name="Dacks J.B."/>
            <person name="Durnford D.G."/>
            <person name="Fast N.M."/>
            <person name="Green B.R."/>
            <person name="Grisdale C."/>
            <person name="Hempe F."/>
            <person name="Henrissat B."/>
            <person name="Hoppner M.P."/>
            <person name="Ishida K.-I."/>
            <person name="Kim E."/>
            <person name="Koreny L."/>
            <person name="Kroth P.G."/>
            <person name="Liu Y."/>
            <person name="Malik S.-B."/>
            <person name="Maier U.G."/>
            <person name="McRose D."/>
            <person name="Mock T."/>
            <person name="Neilson J.A."/>
            <person name="Onodera N.T."/>
            <person name="Poole A.M."/>
            <person name="Pritham E.J."/>
            <person name="Richards T.A."/>
            <person name="Rocap G."/>
            <person name="Roy S.W."/>
            <person name="Sarai C."/>
            <person name="Schaack S."/>
            <person name="Shirato S."/>
            <person name="Slamovits C.H."/>
            <person name="Spencer D.F."/>
            <person name="Suzuki S."/>
            <person name="Worden A.Z."/>
            <person name="Zauner S."/>
            <person name="Barry K."/>
            <person name="Bell C."/>
            <person name="Bharti A.K."/>
            <person name="Crow J.A."/>
            <person name="Grimwood J."/>
            <person name="Kramer R."/>
            <person name="Lindquist E."/>
            <person name="Lucas S."/>
            <person name="Salamov A."/>
            <person name="McFadden G.I."/>
            <person name="Lane C.E."/>
            <person name="Keeling P.J."/>
            <person name="Gray M.W."/>
            <person name="Grigoriev I.V."/>
            <person name="Archibald J.M."/>
        </authorList>
    </citation>
    <scope>NUCLEOTIDE SEQUENCE</scope>
    <source>
        <strain evidence="5">CCMP2712</strain>
    </source>
</reference>
<name>L1ITJ3_GUITC</name>
<dbReference type="PANTHER" id="PTHR10644">
    <property type="entry name" value="DNA REPAIR/RNA PROCESSING CPSF FAMILY"/>
    <property type="match status" value="1"/>
</dbReference>
<evidence type="ECO:0000259" key="2">
    <source>
        <dbReference type="Pfam" id="PF23726"/>
    </source>
</evidence>
<sequence length="1162" mass="129603">MLSVKNCRQPSSVVAATVGRFVDRHEECLFSATLAKVMLWQLNPQGEHDEPLRLFGSWPMFSGITGCATLHGDDEEVDSILLLTRCFSWSIVRWDDSTKSFEKVLVHLNGSLEKVIAQGRLQNPSQGVYFPLPDGALMCQRAGPKRGEELVMVCCWNTIFHLFNLQRSRGGMHLWIRTSGGSTEYNLVKGVPGPNTRLISWCFLLPPNDTDFEDCPLMALLFEDEKGIVDLETCSIKYEESNKLNFNLLQGPWSFSTLHPETSLGRNLEVGAFLYPHLPSSQWAIRITSRFAVASSLAVPAGPGSNRKKRSMHWILGSNDGQMHILSVSGESKSANVTINVKRIDTNIPLSNPRVATILRSQERTLQLWCTKTGYTSILDITKLSHHIENNSQTDQEIPGVEVMCSPFEESLGSIKDAIAVDFLGDGEMQLLLACGEGSDSCLRLCRSGLEVSKIIEEGPEMPECSDIFALRGLHILHVQPHDNGSNIQRLRAFDSHLVFSFASINQTKVLELDGHEFVPVTLPGLCEDANTVFITSLPHGHLVQVTEMEIRLINMRKSVMNSSQEDYLHVWTPKIGNINMASVVKYDTSIKTDGNQSLTPHQLASLVVAVDSVLSLFEILTHSNKKSEVKLKHSRQFEHQISAVWPNEVHMLKNDSMEVKLPDKLSYQQYNQHCVCDQVAVVGSSTGIAHIFPIPSKTSGIVDVMTLIEVCSLRVGETAVSIHVEETEQAVHGIFLHSNYNAWIHLRSGELEVKRINGIEKVKAVCSLHTELMPTSLVWINEKDCLQFGKLAEDRQTSTIYQRSVKLAENVVSMTHSSRHRCLLLLTESPVDASNRMRIFSDDSLQEIWSMQLMPGHMWSLIASSKLQTDIPSALDPEAAAIDSEIFLTVSYVETNDPKSSASSYLQDKEEDKQREDDSQEFQRGEKAVIAAWEIESVISKPREDQDPDVTFDIRLIGIKEVKKVFTYLHSTDQFGVFFASAASELFLVKCSSLDERDAASFDKEMQATGRRFGRIGELHMKLKVDILPGEPDHKIPYVGKGLVHDGSYKDGSACALRWLGDMDLIEIHSNNLPPSPGSELFEVVASLHPDREGLHEIVSCKLFDKSRGVVGDALGNLLIFERLGDRIAALFCMNARSGGITRIMEGRMGLHFLNKVDEVC</sequence>
<dbReference type="Proteomes" id="UP000011087">
    <property type="component" value="Unassembled WGS sequence"/>
</dbReference>
<evidence type="ECO:0000313" key="3">
    <source>
        <dbReference type="EMBL" id="EKX39586.1"/>
    </source>
</evidence>
<proteinExistence type="predicted"/>
<reference evidence="3 5" key="1">
    <citation type="journal article" date="2012" name="Nature">
        <title>Algal genomes reveal evolutionary mosaicism and the fate of nucleomorphs.</title>
        <authorList>
            <consortium name="DOE Joint Genome Institute"/>
            <person name="Curtis B.A."/>
            <person name="Tanifuji G."/>
            <person name="Burki F."/>
            <person name="Gruber A."/>
            <person name="Irimia M."/>
            <person name="Maruyama S."/>
            <person name="Arias M.C."/>
            <person name="Ball S.G."/>
            <person name="Gile G.H."/>
            <person name="Hirakawa Y."/>
            <person name="Hopkins J.F."/>
            <person name="Kuo A."/>
            <person name="Rensing S.A."/>
            <person name="Schmutz J."/>
            <person name="Symeonidi A."/>
            <person name="Elias M."/>
            <person name="Eveleigh R.J."/>
            <person name="Herman E.K."/>
            <person name="Klute M.J."/>
            <person name="Nakayama T."/>
            <person name="Obornik M."/>
            <person name="Reyes-Prieto A."/>
            <person name="Armbrust E.V."/>
            <person name="Aves S.J."/>
            <person name="Beiko R.G."/>
            <person name="Coutinho P."/>
            <person name="Dacks J.B."/>
            <person name="Durnford D.G."/>
            <person name="Fast N.M."/>
            <person name="Green B.R."/>
            <person name="Grisdale C.J."/>
            <person name="Hempel F."/>
            <person name="Henrissat B."/>
            <person name="Hoppner M.P."/>
            <person name="Ishida K."/>
            <person name="Kim E."/>
            <person name="Koreny L."/>
            <person name="Kroth P.G."/>
            <person name="Liu Y."/>
            <person name="Malik S.B."/>
            <person name="Maier U.G."/>
            <person name="McRose D."/>
            <person name="Mock T."/>
            <person name="Neilson J.A."/>
            <person name="Onodera N.T."/>
            <person name="Poole A.M."/>
            <person name="Pritham E.J."/>
            <person name="Richards T.A."/>
            <person name="Rocap G."/>
            <person name="Roy S.W."/>
            <person name="Sarai C."/>
            <person name="Schaack S."/>
            <person name="Shirato S."/>
            <person name="Slamovits C.H."/>
            <person name="Spencer D.F."/>
            <person name="Suzuki S."/>
            <person name="Worden A.Z."/>
            <person name="Zauner S."/>
            <person name="Barry K."/>
            <person name="Bell C."/>
            <person name="Bharti A.K."/>
            <person name="Crow J.A."/>
            <person name="Grimwood J."/>
            <person name="Kramer R."/>
            <person name="Lindquist E."/>
            <person name="Lucas S."/>
            <person name="Salamov A."/>
            <person name="McFadden G.I."/>
            <person name="Lane C.E."/>
            <person name="Keeling P.J."/>
            <person name="Gray M.W."/>
            <person name="Grigoriev I.V."/>
            <person name="Archibald J.M."/>
        </authorList>
    </citation>
    <scope>NUCLEOTIDE SEQUENCE</scope>
    <source>
        <strain evidence="3 5">CCMP2712</strain>
    </source>
</reference>
<accession>L1ITJ3</accession>
<dbReference type="STRING" id="905079.L1ITJ3"/>
<feature type="region of interest" description="Disordered" evidence="1">
    <location>
        <begin position="898"/>
        <end position="926"/>
    </location>
</feature>
<organism evidence="3">
    <name type="scientific">Guillardia theta (strain CCMP2712)</name>
    <name type="common">Cryptophyte</name>
    <dbReference type="NCBI Taxonomy" id="905079"/>
    <lineage>
        <taxon>Eukaryota</taxon>
        <taxon>Cryptophyceae</taxon>
        <taxon>Pyrenomonadales</taxon>
        <taxon>Geminigeraceae</taxon>
        <taxon>Guillardia</taxon>
    </lineage>
</organism>
<feature type="compositionally biased region" description="Basic and acidic residues" evidence="1">
    <location>
        <begin position="908"/>
        <end position="926"/>
    </location>
</feature>
<keyword evidence="5" id="KW-1185">Reference proteome</keyword>
<dbReference type="RefSeq" id="XP_005826566.1">
    <property type="nucleotide sequence ID" value="XM_005826509.1"/>
</dbReference>
<dbReference type="PaxDb" id="55529-EKX39586"/>
<dbReference type="InterPro" id="IPR058543">
    <property type="entry name" value="Beta-prop_RSE1/DDB1/CPSF1_2nd"/>
</dbReference>
<evidence type="ECO:0000313" key="5">
    <source>
        <dbReference type="Proteomes" id="UP000011087"/>
    </source>
</evidence>
<dbReference type="AlphaFoldDB" id="L1ITJ3"/>
<dbReference type="eggNOG" id="KOG1897">
    <property type="taxonomic scope" value="Eukaryota"/>
</dbReference>
<dbReference type="EnsemblProtists" id="EKX39586">
    <property type="protein sequence ID" value="EKX39586"/>
    <property type="gene ID" value="GUITHDRAFT_143370"/>
</dbReference>
<evidence type="ECO:0000256" key="1">
    <source>
        <dbReference type="SAM" id="MobiDB-lite"/>
    </source>
</evidence>
<reference evidence="4" key="3">
    <citation type="submission" date="2016-03" db="UniProtKB">
        <authorList>
            <consortium name="EnsemblProtists"/>
        </authorList>
    </citation>
    <scope>IDENTIFICATION</scope>
</reference>
<feature type="domain" description="RSE1/DDB1/CPSF1 second beta-propeller" evidence="2">
    <location>
        <begin position="461"/>
        <end position="697"/>
    </location>
</feature>
<dbReference type="Gene3D" id="2.130.10.10">
    <property type="entry name" value="YVTN repeat-like/Quinoprotein amine dehydrogenase"/>
    <property type="match status" value="2"/>
</dbReference>
<gene>
    <name evidence="3" type="ORF">GUITHDRAFT_143370</name>
</gene>
<dbReference type="GeneID" id="17296364"/>
<dbReference type="HOGENOM" id="CLU_275142_0_0_1"/>
<evidence type="ECO:0000313" key="4">
    <source>
        <dbReference type="EnsemblProtists" id="EKX39586"/>
    </source>
</evidence>
<dbReference type="InterPro" id="IPR050358">
    <property type="entry name" value="RSE1/DDB1/CFT1"/>
</dbReference>
<dbReference type="Pfam" id="PF23726">
    <property type="entry name" value="Beta-prop_RSE1_2nd"/>
    <property type="match status" value="1"/>
</dbReference>
<protein>
    <recommendedName>
        <fullName evidence="2">RSE1/DDB1/CPSF1 second beta-propeller domain-containing protein</fullName>
    </recommendedName>
</protein>
<dbReference type="InterPro" id="IPR015943">
    <property type="entry name" value="WD40/YVTN_repeat-like_dom_sf"/>
</dbReference>
<dbReference type="EMBL" id="JH993038">
    <property type="protein sequence ID" value="EKX39586.1"/>
    <property type="molecule type" value="Genomic_DNA"/>
</dbReference>
<dbReference type="KEGG" id="gtt:GUITHDRAFT_143370"/>
<feature type="compositionally biased region" description="Polar residues" evidence="1">
    <location>
        <begin position="898"/>
        <end position="907"/>
    </location>
</feature>